<protein>
    <submittedName>
        <fullName evidence="1">Uncharacterized protein</fullName>
    </submittedName>
</protein>
<sequence>MVQQLSNLEVLYVSNCRGLEGLVPDDEKIEYEALPKLRYLGLFDLPEFVSFFKGVPMYWQSLLDVRIGGCPKLRKLPIDTNSSPNLEKI</sequence>
<evidence type="ECO:0000313" key="1">
    <source>
        <dbReference type="EMBL" id="KAG5535105.1"/>
    </source>
</evidence>
<dbReference type="EMBL" id="JACTNZ010000008">
    <property type="protein sequence ID" value="KAG5535105.1"/>
    <property type="molecule type" value="Genomic_DNA"/>
</dbReference>
<dbReference type="InterPro" id="IPR032675">
    <property type="entry name" value="LRR_dom_sf"/>
</dbReference>
<comment type="caution">
    <text evidence="1">The sequence shown here is derived from an EMBL/GenBank/DDBJ whole genome shotgun (WGS) entry which is preliminary data.</text>
</comment>
<dbReference type="Proteomes" id="UP000823749">
    <property type="component" value="Chromosome 8"/>
</dbReference>
<name>A0AAV6J4D2_9ERIC</name>
<reference evidence="1" key="1">
    <citation type="submission" date="2020-08" db="EMBL/GenBank/DDBJ databases">
        <title>Plant Genome Project.</title>
        <authorList>
            <person name="Zhang R.-G."/>
        </authorList>
    </citation>
    <scope>NUCLEOTIDE SEQUENCE</scope>
    <source>
        <strain evidence="1">WSP0</strain>
        <tissue evidence="1">Leaf</tissue>
    </source>
</reference>
<accession>A0AAV6J4D2</accession>
<keyword evidence="2" id="KW-1185">Reference proteome</keyword>
<gene>
    <name evidence="1" type="ORF">RHGRI_023026</name>
</gene>
<dbReference type="Gene3D" id="3.80.10.10">
    <property type="entry name" value="Ribonuclease Inhibitor"/>
    <property type="match status" value="1"/>
</dbReference>
<dbReference type="AlphaFoldDB" id="A0AAV6J4D2"/>
<organism evidence="1 2">
    <name type="scientific">Rhododendron griersonianum</name>
    <dbReference type="NCBI Taxonomy" id="479676"/>
    <lineage>
        <taxon>Eukaryota</taxon>
        <taxon>Viridiplantae</taxon>
        <taxon>Streptophyta</taxon>
        <taxon>Embryophyta</taxon>
        <taxon>Tracheophyta</taxon>
        <taxon>Spermatophyta</taxon>
        <taxon>Magnoliopsida</taxon>
        <taxon>eudicotyledons</taxon>
        <taxon>Gunneridae</taxon>
        <taxon>Pentapetalae</taxon>
        <taxon>asterids</taxon>
        <taxon>Ericales</taxon>
        <taxon>Ericaceae</taxon>
        <taxon>Ericoideae</taxon>
        <taxon>Rhodoreae</taxon>
        <taxon>Rhododendron</taxon>
    </lineage>
</organism>
<proteinExistence type="predicted"/>
<dbReference type="SUPFAM" id="SSF52047">
    <property type="entry name" value="RNI-like"/>
    <property type="match status" value="1"/>
</dbReference>
<evidence type="ECO:0000313" key="2">
    <source>
        <dbReference type="Proteomes" id="UP000823749"/>
    </source>
</evidence>